<name>A0A2I1K4B9_9LACT</name>
<dbReference type="EC" id="2.7.7.7" evidence="2"/>
<keyword evidence="7" id="KW-0239">DNA-directed DNA polymerase</keyword>
<dbReference type="InterPro" id="IPR012763">
    <property type="entry name" value="DNA_pol_III_sug/sutau_N"/>
</dbReference>
<dbReference type="PANTHER" id="PTHR11669:SF0">
    <property type="entry name" value="PROTEIN STICHEL-LIKE 2"/>
    <property type="match status" value="1"/>
</dbReference>
<dbReference type="InterPro" id="IPR050238">
    <property type="entry name" value="DNA_Rep/Repair_Clamp_Loader"/>
</dbReference>
<protein>
    <recommendedName>
        <fullName evidence="2">DNA-directed DNA polymerase</fullName>
        <ecNumber evidence="2">2.7.7.7</ecNumber>
    </recommendedName>
</protein>
<dbReference type="PRINTS" id="PR00300">
    <property type="entry name" value="CLPPROTEASEA"/>
</dbReference>
<comment type="similarity">
    <text evidence="1">Belongs to the DnaX/STICHEL family.</text>
</comment>
<evidence type="ECO:0000256" key="7">
    <source>
        <dbReference type="ARBA" id="ARBA00022932"/>
    </source>
</evidence>
<keyword evidence="5" id="KW-0862">Zinc</keyword>
<dbReference type="NCBIfam" id="NF004046">
    <property type="entry name" value="PRK05563.1"/>
    <property type="match status" value="1"/>
</dbReference>
<dbReference type="SMART" id="SM00382">
    <property type="entry name" value="AAA"/>
    <property type="match status" value="1"/>
</dbReference>
<keyword evidence="7" id="KW-0548">Nucleotidyltransferase</keyword>
<dbReference type="GO" id="GO:0003887">
    <property type="term" value="F:DNA-directed DNA polymerase activity"/>
    <property type="evidence" value="ECO:0007669"/>
    <property type="project" value="UniProtKB-KW"/>
</dbReference>
<dbReference type="Gene3D" id="3.40.50.300">
    <property type="entry name" value="P-loop containing nucleotide triphosphate hydrolases"/>
    <property type="match status" value="1"/>
</dbReference>
<dbReference type="InterPro" id="IPR003593">
    <property type="entry name" value="AAA+_ATPase"/>
</dbReference>
<keyword evidence="7" id="KW-0808">Transferase</keyword>
<proteinExistence type="inferred from homology"/>
<dbReference type="FunFam" id="1.10.8.60:FF:000013">
    <property type="entry name" value="DNA polymerase III subunit gamma/tau"/>
    <property type="match status" value="1"/>
</dbReference>
<dbReference type="FunFam" id="3.40.50.300:FF:000014">
    <property type="entry name" value="DNA polymerase III subunit gamma/tau"/>
    <property type="match status" value="1"/>
</dbReference>
<evidence type="ECO:0000256" key="1">
    <source>
        <dbReference type="ARBA" id="ARBA00006360"/>
    </source>
</evidence>
<keyword evidence="6" id="KW-0067">ATP-binding</keyword>
<evidence type="ECO:0000313" key="12">
    <source>
        <dbReference type="Proteomes" id="UP000234384"/>
    </source>
</evidence>
<dbReference type="CDD" id="cd18137">
    <property type="entry name" value="HLD_clamp_pol_III_gamma_tau"/>
    <property type="match status" value="1"/>
</dbReference>
<evidence type="ECO:0000256" key="2">
    <source>
        <dbReference type="ARBA" id="ARBA00012417"/>
    </source>
</evidence>
<dbReference type="RefSeq" id="WP_101953733.1">
    <property type="nucleotide sequence ID" value="NZ_PKHE01000002.1"/>
</dbReference>
<feature type="compositionally biased region" description="Basic and acidic residues" evidence="9">
    <location>
        <begin position="548"/>
        <end position="567"/>
    </location>
</feature>
<dbReference type="Gene3D" id="1.10.8.60">
    <property type="match status" value="1"/>
</dbReference>
<evidence type="ECO:0000256" key="4">
    <source>
        <dbReference type="ARBA" id="ARBA00022741"/>
    </source>
</evidence>
<dbReference type="Proteomes" id="UP000234384">
    <property type="component" value="Unassembled WGS sequence"/>
</dbReference>
<dbReference type="NCBIfam" id="TIGR02397">
    <property type="entry name" value="dnaX_nterm"/>
    <property type="match status" value="1"/>
</dbReference>
<dbReference type="CDD" id="cd00009">
    <property type="entry name" value="AAA"/>
    <property type="match status" value="1"/>
</dbReference>
<evidence type="ECO:0000313" key="11">
    <source>
        <dbReference type="EMBL" id="PKY90494.1"/>
    </source>
</evidence>
<dbReference type="AlphaFoldDB" id="A0A2I1K4B9"/>
<feature type="region of interest" description="Disordered" evidence="9">
    <location>
        <begin position="394"/>
        <end position="422"/>
    </location>
</feature>
<evidence type="ECO:0000256" key="6">
    <source>
        <dbReference type="ARBA" id="ARBA00022840"/>
    </source>
</evidence>
<comment type="caution">
    <text evidence="11">The sequence shown here is derived from an EMBL/GenBank/DDBJ whole genome shotgun (WGS) entry which is preliminary data.</text>
</comment>
<evidence type="ECO:0000256" key="3">
    <source>
        <dbReference type="ARBA" id="ARBA00022723"/>
    </source>
</evidence>
<gene>
    <name evidence="11" type="ORF">CYJ57_01125</name>
</gene>
<evidence type="ECO:0000259" key="10">
    <source>
        <dbReference type="SMART" id="SM00382"/>
    </source>
</evidence>
<dbReference type="GO" id="GO:0005524">
    <property type="term" value="F:ATP binding"/>
    <property type="evidence" value="ECO:0007669"/>
    <property type="project" value="UniProtKB-KW"/>
</dbReference>
<dbReference type="GO" id="GO:0009360">
    <property type="term" value="C:DNA polymerase III complex"/>
    <property type="evidence" value="ECO:0007669"/>
    <property type="project" value="InterPro"/>
</dbReference>
<dbReference type="InterPro" id="IPR027417">
    <property type="entry name" value="P-loop_NTPase"/>
</dbReference>
<feature type="compositionally biased region" description="Polar residues" evidence="9">
    <location>
        <begin position="394"/>
        <end position="414"/>
    </location>
</feature>
<keyword evidence="4" id="KW-0547">Nucleotide-binding</keyword>
<evidence type="ECO:0000256" key="9">
    <source>
        <dbReference type="SAM" id="MobiDB-lite"/>
    </source>
</evidence>
<dbReference type="GO" id="GO:0003677">
    <property type="term" value="F:DNA binding"/>
    <property type="evidence" value="ECO:0007669"/>
    <property type="project" value="InterPro"/>
</dbReference>
<feature type="region of interest" description="Disordered" evidence="9">
    <location>
        <begin position="541"/>
        <end position="605"/>
    </location>
</feature>
<evidence type="ECO:0000256" key="5">
    <source>
        <dbReference type="ARBA" id="ARBA00022833"/>
    </source>
</evidence>
<organism evidence="11 12">
    <name type="scientific">Falseniella ignava</name>
    <dbReference type="NCBI Taxonomy" id="137730"/>
    <lineage>
        <taxon>Bacteria</taxon>
        <taxon>Bacillati</taxon>
        <taxon>Bacillota</taxon>
        <taxon>Bacilli</taxon>
        <taxon>Lactobacillales</taxon>
        <taxon>Aerococcaceae</taxon>
        <taxon>Falseniella</taxon>
    </lineage>
</organism>
<dbReference type="Pfam" id="PF13177">
    <property type="entry name" value="DNA_pol3_delta2"/>
    <property type="match status" value="1"/>
</dbReference>
<dbReference type="InterPro" id="IPR045085">
    <property type="entry name" value="HLD_clamp_pol_III_gamma_tau"/>
</dbReference>
<dbReference type="PANTHER" id="PTHR11669">
    <property type="entry name" value="REPLICATION FACTOR C / DNA POLYMERASE III GAMMA-TAU SUBUNIT"/>
    <property type="match status" value="1"/>
</dbReference>
<dbReference type="SUPFAM" id="SSF48019">
    <property type="entry name" value="post-AAA+ oligomerization domain-like"/>
    <property type="match status" value="1"/>
</dbReference>
<accession>A0A2I1K4B9</accession>
<dbReference type="SUPFAM" id="SSF52540">
    <property type="entry name" value="P-loop containing nucleoside triphosphate hydrolases"/>
    <property type="match status" value="1"/>
</dbReference>
<dbReference type="InterPro" id="IPR001270">
    <property type="entry name" value="ClpA/B"/>
</dbReference>
<dbReference type="GO" id="GO:0006261">
    <property type="term" value="P:DNA-templated DNA replication"/>
    <property type="evidence" value="ECO:0007669"/>
    <property type="project" value="TreeGrafter"/>
</dbReference>
<dbReference type="InterPro" id="IPR008921">
    <property type="entry name" value="DNA_pol3_clamp-load_cplx_C"/>
</dbReference>
<keyword evidence="3" id="KW-0479">Metal-binding</keyword>
<dbReference type="OrthoDB" id="9810148at2"/>
<dbReference type="Gene3D" id="1.20.272.10">
    <property type="match status" value="1"/>
</dbReference>
<dbReference type="EMBL" id="PKHE01000002">
    <property type="protein sequence ID" value="PKY90494.1"/>
    <property type="molecule type" value="Genomic_DNA"/>
</dbReference>
<dbReference type="Pfam" id="PF22608">
    <property type="entry name" value="DNAX_ATPase_lid"/>
    <property type="match status" value="1"/>
</dbReference>
<reference evidence="11 12" key="1">
    <citation type="submission" date="2017-12" db="EMBL/GenBank/DDBJ databases">
        <title>Phylogenetic diversity of female urinary microbiome.</title>
        <authorList>
            <person name="Thomas-White K."/>
            <person name="Wolfe A.J."/>
        </authorList>
    </citation>
    <scope>NUCLEOTIDE SEQUENCE [LARGE SCALE GENOMIC DNA]</scope>
    <source>
        <strain evidence="11 12">UMB0898</strain>
    </source>
</reference>
<evidence type="ECO:0000256" key="8">
    <source>
        <dbReference type="ARBA" id="ARBA00049244"/>
    </source>
</evidence>
<dbReference type="GO" id="GO:0046872">
    <property type="term" value="F:metal ion binding"/>
    <property type="evidence" value="ECO:0007669"/>
    <property type="project" value="UniProtKB-KW"/>
</dbReference>
<sequence>MSYQALYRVWRPQTFDEMIGQDPIKETLKNAVKNQQISHAYLFTGPRGTGKTSAAKILAKAVNCPNTQDGNPCNECDLCQRITQGLLSDVVEIDAASNNGVDEIRNLRDNVRYAASEATYKVYIIDEVHMLTTGAFNALLKTLEEPPERVIFILATTEPHKIPATILSRVQRYDFQRISETDIANHLAHILEHDQVAYDSEALALIARAANGGMRDSLSLLDQAISYHPEKVTLDAALSVSGSLSQEALLAYIEAIYQHQVEAALEIVRQQLNEGKQTARFIEELILLSRDLLLSQYLKKNQTLLTDAQLETIEAIPASFYYQMIESLNETQNKLRFSNQPQVYLEIFTVQLASEQPSQLVSSSATPQDSELVTQVVQLKEHLMQLESKVEQLTQSNQQNSAVTESGAGSSEQPLTPRERPDHQAATYQLDQSAVYHVLNEATHQGRKQVKSAWSSIVGQLPPQMRRLFTDSEVITAGNGYILLRLDSALYAGEIQHEMQVQQVLQQAIEQILAEMYKVVLVLSSEWPTLRQQYKVLRDQNNNQPIPLRDRAEENIKENEKDLRETSNESVAEPDEGPSSFDIEVSEEPMNDTARDESVPEESTVEIRDWKQETNEAGANAENEVEYTDIFGTVYQGEPEEATSIETMQFSEDPEEDAAIRETINLFGEENISFHYDR</sequence>
<comment type="catalytic activity">
    <reaction evidence="8">
        <text>DNA(n) + a 2'-deoxyribonucleoside 5'-triphosphate = DNA(n+1) + diphosphate</text>
        <dbReference type="Rhea" id="RHEA:22508"/>
        <dbReference type="Rhea" id="RHEA-COMP:17339"/>
        <dbReference type="Rhea" id="RHEA-COMP:17340"/>
        <dbReference type="ChEBI" id="CHEBI:33019"/>
        <dbReference type="ChEBI" id="CHEBI:61560"/>
        <dbReference type="ChEBI" id="CHEBI:173112"/>
        <dbReference type="EC" id="2.7.7.7"/>
    </reaction>
</comment>
<feature type="domain" description="AAA+ ATPase" evidence="10">
    <location>
        <begin position="37"/>
        <end position="185"/>
    </location>
</feature>